<organism evidence="2 3">
    <name type="scientific">Halarchaeum nitratireducens</name>
    <dbReference type="NCBI Taxonomy" id="489913"/>
    <lineage>
        <taxon>Archaea</taxon>
        <taxon>Methanobacteriati</taxon>
        <taxon>Methanobacteriota</taxon>
        <taxon>Stenosarchaea group</taxon>
        <taxon>Halobacteria</taxon>
        <taxon>Halobacteriales</taxon>
        <taxon>Halobacteriaceae</taxon>
    </lineage>
</organism>
<dbReference type="AlphaFoldDB" id="A0A830GD05"/>
<proteinExistence type="predicted"/>
<sequence>MTEQSTPTRRGFLAAVGVSALAGCSGLDGSRDGSETTVPMYHLRDVTEDGESDPIVVESVPVPIEQSLLDERLRRVSALLQRVPTPLDRERIPNGVIRERLLRAADDASTSSQRARSARTRLSALQALSRARERARYAAAGWAYAAGNRRVSELQAARRRAVDDARALRSTLAYRGDDPIRAALVYARLERNLDVALDDPTPHANESSPLLTVAAWGEHAETARALADDTRYLHDRYTDSLSGDAPDVEDTLAAAAETLATRLRDRRAELPPEPTESGDGLGGRLRYRLRDDAESSVQRVSEPDGPARAVVAAVAAISNFEAYDQVRTRLAEDGADAYRIADASEVRERRARALRAIRRALDESPRPALVRPALADAAMAVSLADESLARHSGDVRASRLDDPVRRYVAAAARARNAPAACRAVIEAVGA</sequence>
<dbReference type="Proteomes" id="UP000608850">
    <property type="component" value="Unassembled WGS sequence"/>
</dbReference>
<keyword evidence="3" id="KW-1185">Reference proteome</keyword>
<dbReference type="RefSeq" id="WP_188879202.1">
    <property type="nucleotide sequence ID" value="NZ_BMOQ01000006.1"/>
</dbReference>
<evidence type="ECO:0000313" key="2">
    <source>
        <dbReference type="EMBL" id="GGN21590.1"/>
    </source>
</evidence>
<evidence type="ECO:0000313" key="3">
    <source>
        <dbReference type="Proteomes" id="UP000608850"/>
    </source>
</evidence>
<dbReference type="EMBL" id="BMOQ01000006">
    <property type="protein sequence ID" value="GGN21590.1"/>
    <property type="molecule type" value="Genomic_DNA"/>
</dbReference>
<protein>
    <submittedName>
        <fullName evidence="2">Uncharacterized protein</fullName>
    </submittedName>
</protein>
<name>A0A830GD05_9EURY</name>
<accession>A0A830GD05</accession>
<comment type="caution">
    <text evidence="2">The sequence shown here is derived from an EMBL/GenBank/DDBJ whole genome shotgun (WGS) entry which is preliminary data.</text>
</comment>
<feature type="region of interest" description="Disordered" evidence="1">
    <location>
        <begin position="265"/>
        <end position="284"/>
    </location>
</feature>
<dbReference type="OrthoDB" id="350675at2157"/>
<reference evidence="2 3" key="1">
    <citation type="journal article" date="2019" name="Int. J. Syst. Evol. Microbiol.">
        <title>The Global Catalogue of Microorganisms (GCM) 10K type strain sequencing project: providing services to taxonomists for standard genome sequencing and annotation.</title>
        <authorList>
            <consortium name="The Broad Institute Genomics Platform"/>
            <consortium name="The Broad Institute Genome Sequencing Center for Infectious Disease"/>
            <person name="Wu L."/>
            <person name="Ma J."/>
        </authorList>
    </citation>
    <scope>NUCLEOTIDE SEQUENCE [LARGE SCALE GENOMIC DNA]</scope>
    <source>
        <strain evidence="2 3">JCM 16331</strain>
    </source>
</reference>
<gene>
    <name evidence="2" type="ORF">GCM10009021_23670</name>
</gene>
<evidence type="ECO:0000256" key="1">
    <source>
        <dbReference type="SAM" id="MobiDB-lite"/>
    </source>
</evidence>